<accession>A0A4Z1T3N3</accession>
<comment type="caution">
    <text evidence="3">The sequence shown here is derived from an EMBL/GenBank/DDBJ whole genome shotgun (WGS) entry which is preliminary data.</text>
</comment>
<sequence length="436" mass="48360">MSPLKRNSFEKKFSMDCVGHVGLSNQGNTCFMNGGLQAMISSRVLVSAILEAQKSKKDGPMVRAFLEFIRASCGSDVYKPGPLKEAAGRRNPRFRGFAQEDSFELIQTVLDGLEEETNLADKSMKNSVVDNTGLSFEASQKAFHDNHYKRLDTPIARCTYSEIVREITCQKCHRSQYSFEYTQMLLLDLPKDQRSEVTLEDLLCRKRTSEVEGYRCPVCKDCVTVTLTERLATPAECLIIVFKRYEEGSDSWSFGRSASRFRKNNISVNYPLELVLSIPATKPPVTQTDEKIESIDKTGEGGDSVETSYPEISKSEKGRDLPSSGNVPSMDEGLKYDGIASSGPELLAKAKGTGQDVAGARTYVYGFRGASIQSEGVCGGHYTAVGFGCDGHFYVCNDSHVTRQDTRSGGSKYQLPREAYIVIYDRVPCPESPMFY</sequence>
<dbReference type="InterPro" id="IPR028889">
    <property type="entry name" value="USP"/>
</dbReference>
<proteinExistence type="predicted"/>
<feature type="region of interest" description="Disordered" evidence="1">
    <location>
        <begin position="285"/>
        <end position="326"/>
    </location>
</feature>
<dbReference type="SUPFAM" id="SSF54001">
    <property type="entry name" value="Cysteine proteinases"/>
    <property type="match status" value="1"/>
</dbReference>
<dbReference type="AlphaFoldDB" id="A0A4Z1T3N3"/>
<keyword evidence="4" id="KW-1185">Reference proteome</keyword>
<dbReference type="InterPro" id="IPR050185">
    <property type="entry name" value="Ub_carboxyl-term_hydrolase"/>
</dbReference>
<dbReference type="Pfam" id="PF00443">
    <property type="entry name" value="UCH"/>
    <property type="match status" value="1"/>
</dbReference>
<evidence type="ECO:0000313" key="4">
    <source>
        <dbReference type="Proteomes" id="UP000315496"/>
    </source>
</evidence>
<dbReference type="InterPro" id="IPR001394">
    <property type="entry name" value="Peptidase_C19_UCH"/>
</dbReference>
<keyword evidence="3" id="KW-0378">Hydrolase</keyword>
<dbReference type="InterPro" id="IPR038765">
    <property type="entry name" value="Papain-like_cys_pep_sf"/>
</dbReference>
<feature type="compositionally biased region" description="Basic and acidic residues" evidence="1">
    <location>
        <begin position="288"/>
        <end position="300"/>
    </location>
</feature>
<dbReference type="Gene3D" id="3.90.70.10">
    <property type="entry name" value="Cysteine proteinases"/>
    <property type="match status" value="1"/>
</dbReference>
<dbReference type="CDD" id="cd02257">
    <property type="entry name" value="Peptidase_C19"/>
    <property type="match status" value="1"/>
</dbReference>
<protein>
    <submittedName>
        <fullName evidence="3">Ubiquitin carboxyl-terminal hydrolase 4</fullName>
    </submittedName>
</protein>
<gene>
    <name evidence="3" type="ORF">GMRT_24003</name>
</gene>
<dbReference type="PROSITE" id="PS50235">
    <property type="entry name" value="USP_3"/>
    <property type="match status" value="1"/>
</dbReference>
<evidence type="ECO:0000313" key="3">
    <source>
        <dbReference type="EMBL" id="TNJ27001.1"/>
    </source>
</evidence>
<feature type="domain" description="USP" evidence="2">
    <location>
        <begin position="21"/>
        <end position="427"/>
    </location>
</feature>
<dbReference type="VEuPathDB" id="GiardiaDB:GMRT_24003"/>
<dbReference type="GO" id="GO:0004843">
    <property type="term" value="F:cysteine-type deubiquitinase activity"/>
    <property type="evidence" value="ECO:0007669"/>
    <property type="project" value="InterPro"/>
</dbReference>
<dbReference type="EMBL" id="VDLU01000004">
    <property type="protein sequence ID" value="TNJ27001.1"/>
    <property type="molecule type" value="Genomic_DNA"/>
</dbReference>
<dbReference type="GO" id="GO:0016579">
    <property type="term" value="P:protein deubiquitination"/>
    <property type="evidence" value="ECO:0007669"/>
    <property type="project" value="InterPro"/>
</dbReference>
<dbReference type="OrthoDB" id="265776at2759"/>
<evidence type="ECO:0000256" key="1">
    <source>
        <dbReference type="SAM" id="MobiDB-lite"/>
    </source>
</evidence>
<organism evidence="3 4">
    <name type="scientific">Giardia muris</name>
    <dbReference type="NCBI Taxonomy" id="5742"/>
    <lineage>
        <taxon>Eukaryota</taxon>
        <taxon>Metamonada</taxon>
        <taxon>Diplomonadida</taxon>
        <taxon>Hexamitidae</taxon>
        <taxon>Giardiinae</taxon>
        <taxon>Giardia</taxon>
    </lineage>
</organism>
<reference evidence="3 4" key="1">
    <citation type="submission" date="2019-05" db="EMBL/GenBank/DDBJ databases">
        <title>The compact genome of Giardia muris reveals important steps in the evolution of intestinal protozoan parasites.</title>
        <authorList>
            <person name="Xu F."/>
            <person name="Jimenez-Gonzalez A."/>
            <person name="Einarsson E."/>
            <person name="Astvaldsson A."/>
            <person name="Peirasmaki D."/>
            <person name="Eckmann L."/>
            <person name="Andersson J.O."/>
            <person name="Svard S.G."/>
            <person name="Jerlstrom-Hultqvist J."/>
        </authorList>
    </citation>
    <scope>NUCLEOTIDE SEQUENCE [LARGE SCALE GENOMIC DNA]</scope>
    <source>
        <strain evidence="3 4">Roberts-Thomson</strain>
    </source>
</reference>
<dbReference type="Proteomes" id="UP000315496">
    <property type="component" value="Chromosome 4"/>
</dbReference>
<evidence type="ECO:0000259" key="2">
    <source>
        <dbReference type="PROSITE" id="PS50235"/>
    </source>
</evidence>
<dbReference type="PANTHER" id="PTHR21646">
    <property type="entry name" value="UBIQUITIN CARBOXYL-TERMINAL HYDROLASE"/>
    <property type="match status" value="1"/>
</dbReference>
<name>A0A4Z1T3N3_GIAMU</name>